<comment type="caution">
    <text evidence="1">The sequence shown here is derived from an EMBL/GenBank/DDBJ whole genome shotgun (WGS) entry which is preliminary data.</text>
</comment>
<dbReference type="Proteomes" id="UP000499080">
    <property type="component" value="Unassembled WGS sequence"/>
</dbReference>
<protein>
    <submittedName>
        <fullName evidence="1">Uncharacterized protein</fullName>
    </submittedName>
</protein>
<dbReference type="AlphaFoldDB" id="A0A4Y2AXK4"/>
<evidence type="ECO:0000313" key="2">
    <source>
        <dbReference type="Proteomes" id="UP000499080"/>
    </source>
</evidence>
<sequence length="173" mass="20108">MAEAETIEETNVVAIEEFARDMMEFVGNAYLTGPRRVANCYSPFKPEMGKTVLRFMLYFEYFLLQISMIVTKEVEENKMTLEEFAEILTDNAAKDFPFLELIFICGIIGRISIDHYKMRNMNTACKLIGFCFEHFKEKFEAEGGWPNFELYCQMYGTALSKLIGNRRTPHDVL</sequence>
<organism evidence="1 2">
    <name type="scientific">Araneus ventricosus</name>
    <name type="common">Orbweaver spider</name>
    <name type="synonym">Epeira ventricosa</name>
    <dbReference type="NCBI Taxonomy" id="182803"/>
    <lineage>
        <taxon>Eukaryota</taxon>
        <taxon>Metazoa</taxon>
        <taxon>Ecdysozoa</taxon>
        <taxon>Arthropoda</taxon>
        <taxon>Chelicerata</taxon>
        <taxon>Arachnida</taxon>
        <taxon>Araneae</taxon>
        <taxon>Araneomorphae</taxon>
        <taxon>Entelegynae</taxon>
        <taxon>Araneoidea</taxon>
        <taxon>Araneidae</taxon>
        <taxon>Araneus</taxon>
    </lineage>
</organism>
<dbReference type="EMBL" id="BGPR01000035">
    <property type="protein sequence ID" value="GBL83989.1"/>
    <property type="molecule type" value="Genomic_DNA"/>
</dbReference>
<evidence type="ECO:0000313" key="1">
    <source>
        <dbReference type="EMBL" id="GBL83989.1"/>
    </source>
</evidence>
<accession>A0A4Y2AXK4</accession>
<name>A0A4Y2AXK4_ARAVE</name>
<keyword evidence="2" id="KW-1185">Reference proteome</keyword>
<proteinExistence type="predicted"/>
<reference evidence="1 2" key="1">
    <citation type="journal article" date="2019" name="Sci. Rep.">
        <title>Orb-weaving spider Araneus ventricosus genome elucidates the spidroin gene catalogue.</title>
        <authorList>
            <person name="Kono N."/>
            <person name="Nakamura H."/>
            <person name="Ohtoshi R."/>
            <person name="Moran D.A.P."/>
            <person name="Shinohara A."/>
            <person name="Yoshida Y."/>
            <person name="Fujiwara M."/>
            <person name="Mori M."/>
            <person name="Tomita M."/>
            <person name="Arakawa K."/>
        </authorList>
    </citation>
    <scope>NUCLEOTIDE SEQUENCE [LARGE SCALE GENOMIC DNA]</scope>
</reference>
<gene>
    <name evidence="1" type="ORF">AVEN_100863_1</name>
</gene>